<evidence type="ECO:0000313" key="3">
    <source>
        <dbReference type="Proteomes" id="UP000612899"/>
    </source>
</evidence>
<keyword evidence="3" id="KW-1185">Reference proteome</keyword>
<organism evidence="2 3">
    <name type="scientific">Rhizocola hellebori</name>
    <dbReference type="NCBI Taxonomy" id="1392758"/>
    <lineage>
        <taxon>Bacteria</taxon>
        <taxon>Bacillati</taxon>
        <taxon>Actinomycetota</taxon>
        <taxon>Actinomycetes</taxon>
        <taxon>Micromonosporales</taxon>
        <taxon>Micromonosporaceae</taxon>
        <taxon>Rhizocola</taxon>
    </lineage>
</organism>
<gene>
    <name evidence="2" type="ORF">Rhe02_85610</name>
</gene>
<evidence type="ECO:0000259" key="1">
    <source>
        <dbReference type="Pfam" id="PF00501"/>
    </source>
</evidence>
<name>A0A8J3VKH9_9ACTN</name>
<dbReference type="InterPro" id="IPR000873">
    <property type="entry name" value="AMP-dep_synth/lig_dom"/>
</dbReference>
<dbReference type="Pfam" id="PF00501">
    <property type="entry name" value="AMP-binding"/>
    <property type="match status" value="1"/>
</dbReference>
<reference evidence="2" key="1">
    <citation type="submission" date="2021-01" db="EMBL/GenBank/DDBJ databases">
        <title>Whole genome shotgun sequence of Rhizocola hellebori NBRC 109834.</title>
        <authorList>
            <person name="Komaki H."/>
            <person name="Tamura T."/>
        </authorList>
    </citation>
    <scope>NUCLEOTIDE SEQUENCE</scope>
    <source>
        <strain evidence="2">NBRC 109834</strain>
    </source>
</reference>
<feature type="domain" description="AMP-dependent synthetase/ligase" evidence="1">
    <location>
        <begin position="42"/>
        <end position="338"/>
    </location>
</feature>
<accession>A0A8J3VKH9</accession>
<protein>
    <submittedName>
        <fullName evidence="2">AMP-dependent acyl-CoA synthetase</fullName>
    </submittedName>
</protein>
<dbReference type="SUPFAM" id="SSF56801">
    <property type="entry name" value="Acetyl-CoA synthetase-like"/>
    <property type="match status" value="1"/>
</dbReference>
<dbReference type="Gene3D" id="3.40.50.12780">
    <property type="entry name" value="N-terminal domain of ligase-like"/>
    <property type="match status" value="1"/>
</dbReference>
<dbReference type="PROSITE" id="PS00455">
    <property type="entry name" value="AMP_BINDING"/>
    <property type="match status" value="1"/>
</dbReference>
<comment type="caution">
    <text evidence="2">The sequence shown here is derived from an EMBL/GenBank/DDBJ whole genome shotgun (WGS) entry which is preliminary data.</text>
</comment>
<dbReference type="AlphaFoldDB" id="A0A8J3VKH9"/>
<dbReference type="InterPro" id="IPR042099">
    <property type="entry name" value="ANL_N_sf"/>
</dbReference>
<proteinExistence type="predicted"/>
<dbReference type="EMBL" id="BONY01000096">
    <property type="protein sequence ID" value="GIH10494.1"/>
    <property type="molecule type" value="Genomic_DNA"/>
</dbReference>
<dbReference type="PANTHER" id="PTHR24096">
    <property type="entry name" value="LONG-CHAIN-FATTY-ACID--COA LIGASE"/>
    <property type="match status" value="1"/>
</dbReference>
<sequence>MALVHPSARLVDAGSGAVLSGDALTAAIAMRVEALAQLQSGVVFARFPNDVESVLRYLAGWQALRPMALIDPGLPAATLADLVERFEPALVTGVIGSPPPGYRVVDDALLGPLWERIARPAHEPHPALGVLLATSGSTGNPKFVRLSREAITANATAIAEALHIAPEELAPTNLSLFYSYGMSVLNSHLTAGAGVLVQSHSLLERPFWEDLARYEATSLAAVPYQYEMLRRLRFDPAKYPRLRTLTQAGGRLRTELVTDFHARMQTVDGRMFVMYGQTEAGPRMTTLPSARLPEKLGSVGPAIPGGRLSVKLEDGSETSQPGITGEVIYRGPNVMMGYAERAADLSLGDEQGGALVTGDLGWLDEDGYLFISGRLKRFGKVFGVRLNLDDVEKLLRDRGPVAAVSGDDKIVIWAEDAEDDVRREMASELAEKLNLHWSGFDVRNIDSLPLLASGKVDYRALEKAI</sequence>
<evidence type="ECO:0000313" key="2">
    <source>
        <dbReference type="EMBL" id="GIH10494.1"/>
    </source>
</evidence>
<dbReference type="Proteomes" id="UP000612899">
    <property type="component" value="Unassembled WGS sequence"/>
</dbReference>
<dbReference type="InterPro" id="IPR020845">
    <property type="entry name" value="AMP-binding_CS"/>
</dbReference>